<dbReference type="PROSITE" id="PS00108">
    <property type="entry name" value="PROTEIN_KINASE_ST"/>
    <property type="match status" value="1"/>
</dbReference>
<dbReference type="InterPro" id="IPR017441">
    <property type="entry name" value="Protein_kinase_ATP_BS"/>
</dbReference>
<keyword evidence="2 11" id="KW-0723">Serine/threonine-protein kinase</keyword>
<feature type="compositionally biased region" description="Pro residues" evidence="8">
    <location>
        <begin position="336"/>
        <end position="345"/>
    </location>
</feature>
<accession>A0A1I1K4N7</accession>
<keyword evidence="12" id="KW-1185">Reference proteome</keyword>
<evidence type="ECO:0000259" key="10">
    <source>
        <dbReference type="PROSITE" id="PS50011"/>
    </source>
</evidence>
<feature type="transmembrane region" description="Helical" evidence="9">
    <location>
        <begin position="363"/>
        <end position="384"/>
    </location>
</feature>
<organism evidence="11 12">
    <name type="scientific">Klenkia taihuensis</name>
    <dbReference type="NCBI Taxonomy" id="1225127"/>
    <lineage>
        <taxon>Bacteria</taxon>
        <taxon>Bacillati</taxon>
        <taxon>Actinomycetota</taxon>
        <taxon>Actinomycetes</taxon>
        <taxon>Geodermatophilales</taxon>
        <taxon>Geodermatophilaceae</taxon>
        <taxon>Klenkia</taxon>
    </lineage>
</organism>
<dbReference type="Proteomes" id="UP000199022">
    <property type="component" value="Unassembled WGS sequence"/>
</dbReference>
<dbReference type="CDD" id="cd14014">
    <property type="entry name" value="STKc_PknB_like"/>
    <property type="match status" value="1"/>
</dbReference>
<dbReference type="InterPro" id="IPR008271">
    <property type="entry name" value="Ser/Thr_kinase_AS"/>
</dbReference>
<keyword evidence="6 7" id="KW-0067">ATP-binding</keyword>
<reference evidence="12" key="1">
    <citation type="submission" date="2016-10" db="EMBL/GenBank/DDBJ databases">
        <authorList>
            <person name="Varghese N."/>
            <person name="Submissions S."/>
        </authorList>
    </citation>
    <scope>NUCLEOTIDE SEQUENCE [LARGE SCALE GENOMIC DNA]</scope>
    <source>
        <strain evidence="12">DSM 45962</strain>
    </source>
</reference>
<evidence type="ECO:0000256" key="9">
    <source>
        <dbReference type="SAM" id="Phobius"/>
    </source>
</evidence>
<keyword evidence="9" id="KW-0472">Membrane</keyword>
<proteinExistence type="predicted"/>
<dbReference type="Gene3D" id="1.10.510.10">
    <property type="entry name" value="Transferase(Phosphotransferase) domain 1"/>
    <property type="match status" value="1"/>
</dbReference>
<evidence type="ECO:0000256" key="1">
    <source>
        <dbReference type="ARBA" id="ARBA00012513"/>
    </source>
</evidence>
<evidence type="ECO:0000313" key="11">
    <source>
        <dbReference type="EMBL" id="SFC55919.1"/>
    </source>
</evidence>
<dbReference type="EMBL" id="FOMD01000001">
    <property type="protein sequence ID" value="SFC55919.1"/>
    <property type="molecule type" value="Genomic_DNA"/>
</dbReference>
<dbReference type="SUPFAM" id="SSF56112">
    <property type="entry name" value="Protein kinase-like (PK-like)"/>
    <property type="match status" value="1"/>
</dbReference>
<evidence type="ECO:0000256" key="4">
    <source>
        <dbReference type="ARBA" id="ARBA00022741"/>
    </source>
</evidence>
<dbReference type="PANTHER" id="PTHR43289:SF6">
    <property type="entry name" value="SERINE_THREONINE-PROTEIN KINASE NEKL-3"/>
    <property type="match status" value="1"/>
</dbReference>
<evidence type="ECO:0000256" key="8">
    <source>
        <dbReference type="SAM" id="MobiDB-lite"/>
    </source>
</evidence>
<feature type="domain" description="Protein kinase" evidence="10">
    <location>
        <begin position="10"/>
        <end position="286"/>
    </location>
</feature>
<feature type="binding site" evidence="7">
    <location>
        <position position="39"/>
    </location>
    <ligand>
        <name>ATP</name>
        <dbReference type="ChEBI" id="CHEBI:30616"/>
    </ligand>
</feature>
<dbReference type="PROSITE" id="PS00107">
    <property type="entry name" value="PROTEIN_KINASE_ATP"/>
    <property type="match status" value="1"/>
</dbReference>
<sequence>MDAGDTFGPYRVLGVLGRGGMGEVVRALDDEHEREVALKVLHPQWADDESYRERFRREAKVVARLREPHVVPIHRYGEVDGRLFLDMRLVEGEDLATLLRRTGPLDPARAVDVVGQVARALDAAHADGLVHRDVKPSNVLLVARADGGDLATSVAGDDFVYLVDFGIARPVGEQTGPSLTGTGLTIGSTEYMAPERFHGRELSPATDVYSLACVLFEALTGHRPFPPGDAVAQMYSHVNATPPPPSQLRSGLPQVLDGVVLRGLAKDPAQRWTSAGGMAAAARAALGVSGIEVPRPAERPPGPRGTAPTVVGGGADDGRPATALGPAPARTSVQPPAFPGPPPWAPQAAVAAGGAPRRRGLQVAVAALAVLAVGLGTWAAIATVRGGQARADLADARQALLAVDLPGDVDPAACTRTDPGDGAVTGLDCGVSPSADGPSSQSYALFGSPEEAAAAFDDLVARDGLAQLDGDSSSDCSSSDGDQGWVRLADFDDQPLGRLSCSVDAGGAPRLTWTWDDRSGYATVTGRGGQQGLSELLGWWRDEAERDDL</sequence>
<protein>
    <recommendedName>
        <fullName evidence="1">non-specific serine/threonine protein kinase</fullName>
        <ecNumber evidence="1">2.7.11.1</ecNumber>
    </recommendedName>
</protein>
<dbReference type="EC" id="2.7.11.1" evidence="1"/>
<dbReference type="STRING" id="1225127.SAMN05661030_1297"/>
<dbReference type="FunFam" id="1.10.510.10:FF:000021">
    <property type="entry name" value="Serine/threonine protein kinase"/>
    <property type="match status" value="1"/>
</dbReference>
<dbReference type="PANTHER" id="PTHR43289">
    <property type="entry name" value="MITOGEN-ACTIVATED PROTEIN KINASE KINASE KINASE 20-RELATED"/>
    <property type="match status" value="1"/>
</dbReference>
<keyword evidence="4 7" id="KW-0547">Nucleotide-binding</keyword>
<dbReference type="InterPro" id="IPR011009">
    <property type="entry name" value="Kinase-like_dom_sf"/>
</dbReference>
<name>A0A1I1K4N7_9ACTN</name>
<evidence type="ECO:0000256" key="2">
    <source>
        <dbReference type="ARBA" id="ARBA00022527"/>
    </source>
</evidence>
<dbReference type="Pfam" id="PF00069">
    <property type="entry name" value="Pkinase"/>
    <property type="match status" value="1"/>
</dbReference>
<feature type="region of interest" description="Disordered" evidence="8">
    <location>
        <begin position="292"/>
        <end position="349"/>
    </location>
</feature>
<evidence type="ECO:0000256" key="3">
    <source>
        <dbReference type="ARBA" id="ARBA00022679"/>
    </source>
</evidence>
<keyword evidence="5 11" id="KW-0418">Kinase</keyword>
<dbReference type="SMART" id="SM00220">
    <property type="entry name" value="S_TKc"/>
    <property type="match status" value="1"/>
</dbReference>
<evidence type="ECO:0000313" key="12">
    <source>
        <dbReference type="Proteomes" id="UP000199022"/>
    </source>
</evidence>
<evidence type="ECO:0000256" key="6">
    <source>
        <dbReference type="ARBA" id="ARBA00022840"/>
    </source>
</evidence>
<dbReference type="GO" id="GO:0004674">
    <property type="term" value="F:protein serine/threonine kinase activity"/>
    <property type="evidence" value="ECO:0007669"/>
    <property type="project" value="UniProtKB-KW"/>
</dbReference>
<evidence type="ECO:0000256" key="5">
    <source>
        <dbReference type="ARBA" id="ARBA00022777"/>
    </source>
</evidence>
<keyword evidence="9" id="KW-0812">Transmembrane</keyword>
<dbReference type="GO" id="GO:0005524">
    <property type="term" value="F:ATP binding"/>
    <property type="evidence" value="ECO:0007669"/>
    <property type="project" value="UniProtKB-UniRule"/>
</dbReference>
<keyword evidence="9" id="KW-1133">Transmembrane helix</keyword>
<evidence type="ECO:0000256" key="7">
    <source>
        <dbReference type="PROSITE-ProRule" id="PRU10141"/>
    </source>
</evidence>
<dbReference type="InterPro" id="IPR000719">
    <property type="entry name" value="Prot_kinase_dom"/>
</dbReference>
<dbReference type="RefSeq" id="WP_207506202.1">
    <property type="nucleotide sequence ID" value="NZ_BNAC01000003.1"/>
</dbReference>
<dbReference type="PROSITE" id="PS50011">
    <property type="entry name" value="PROTEIN_KINASE_DOM"/>
    <property type="match status" value="1"/>
</dbReference>
<gene>
    <name evidence="11" type="ORF">SAMN05661030_1297</name>
</gene>
<keyword evidence="3" id="KW-0808">Transferase</keyword>
<dbReference type="AlphaFoldDB" id="A0A1I1K4N7"/>
<dbReference type="Gene3D" id="3.30.200.20">
    <property type="entry name" value="Phosphorylase Kinase, domain 1"/>
    <property type="match status" value="1"/>
</dbReference>